<evidence type="ECO:0000313" key="3">
    <source>
        <dbReference type="EMBL" id="MDN2480774.1"/>
    </source>
</evidence>
<dbReference type="InterPro" id="IPR052945">
    <property type="entry name" value="Mitotic_Regulator"/>
</dbReference>
<feature type="transmembrane region" description="Helical" evidence="2">
    <location>
        <begin position="6"/>
        <end position="25"/>
    </location>
</feature>
<dbReference type="SUPFAM" id="SSF81901">
    <property type="entry name" value="HCP-like"/>
    <property type="match status" value="1"/>
</dbReference>
<protein>
    <submittedName>
        <fullName evidence="3">Tetratricopeptide repeat protein</fullName>
    </submittedName>
</protein>
<dbReference type="SMART" id="SM00671">
    <property type="entry name" value="SEL1"/>
    <property type="match status" value="3"/>
</dbReference>
<dbReference type="InterPro" id="IPR006597">
    <property type="entry name" value="Sel1-like"/>
</dbReference>
<comment type="caution">
    <text evidence="3">The sequence shown here is derived from an EMBL/GenBank/DDBJ whole genome shotgun (WGS) entry which is preliminary data.</text>
</comment>
<dbReference type="EMBL" id="JAUEOZ010000001">
    <property type="protein sequence ID" value="MDN2480774.1"/>
    <property type="molecule type" value="Genomic_DNA"/>
</dbReference>
<dbReference type="Gene3D" id="1.25.40.10">
    <property type="entry name" value="Tetratricopeptide repeat domain"/>
    <property type="match status" value="1"/>
</dbReference>
<proteinExistence type="predicted"/>
<dbReference type="PANTHER" id="PTHR43628">
    <property type="entry name" value="ACTIVATOR OF C KINASE PROTEIN 1-RELATED"/>
    <property type="match status" value="1"/>
</dbReference>
<name>A0ABT7XYC4_9VIBR</name>
<dbReference type="Proteomes" id="UP001169719">
    <property type="component" value="Unassembled WGS sequence"/>
</dbReference>
<keyword evidence="2" id="KW-0472">Membrane</keyword>
<dbReference type="RefSeq" id="WP_289960944.1">
    <property type="nucleotide sequence ID" value="NZ_JAUEOZ010000001.1"/>
</dbReference>
<evidence type="ECO:0000256" key="2">
    <source>
        <dbReference type="SAM" id="Phobius"/>
    </source>
</evidence>
<keyword evidence="2" id="KW-0812">Transmembrane</keyword>
<sequence>MIETTIGLLALTLISMFVWVYSLSLRKARLEREKRDKDRLYKQVLAKSLEQEKQERLAKAEFGHIPSIFYAAKEAEKRNNYVDALKWYEKAGFLNSTSAIKAIISICQLHPDNLVLKDKLRFWSQVSKGISGDLDAFYNASVMLLGEDSMMSHPDKAIEWLEHAATQEHIDSILFLGHWYQSGDSSQYDIDKAIHWNRIAARLNSPTGMIRVGFHYLEGLGTETDTLRAAYWFERASEKGSTKAMLYAGKLWMGRKNSVAYIWLYIASEMGEQDTLPLRDEIAQTLGVDNIINLQGLAKPLLINIKDGSTVKHSITRALNNWFRRSVPIPQTQANLNLKLTEKEHHIINHLSNSSEAASSDREDNAGEAH</sequence>
<dbReference type="PANTHER" id="PTHR43628:SF1">
    <property type="entry name" value="CHITIN SYNTHASE REGULATORY FACTOR 2-RELATED"/>
    <property type="match status" value="1"/>
</dbReference>
<evidence type="ECO:0000256" key="1">
    <source>
        <dbReference type="SAM" id="MobiDB-lite"/>
    </source>
</evidence>
<evidence type="ECO:0000313" key="4">
    <source>
        <dbReference type="Proteomes" id="UP001169719"/>
    </source>
</evidence>
<dbReference type="Pfam" id="PF08238">
    <property type="entry name" value="Sel1"/>
    <property type="match status" value="4"/>
</dbReference>
<gene>
    <name evidence="3" type="ORF">QWJ08_05160</name>
</gene>
<reference evidence="3" key="1">
    <citation type="submission" date="2024-05" db="EMBL/GenBank/DDBJ databases">
        <title>Genome Sequences of Four Agar- Degrading Marine Bacteria.</title>
        <authorList>
            <person name="Phillips E.K."/>
            <person name="Shaffer J.C."/>
            <person name="Henson M.W."/>
            <person name="Temperton B."/>
            <person name="Thrash C.J."/>
            <person name="Martin M.O."/>
        </authorList>
    </citation>
    <scope>NUCLEOTIDE SEQUENCE</scope>
    <source>
        <strain evidence="3">EKP203</strain>
    </source>
</reference>
<keyword evidence="2" id="KW-1133">Transmembrane helix</keyword>
<feature type="compositionally biased region" description="Basic and acidic residues" evidence="1">
    <location>
        <begin position="359"/>
        <end position="370"/>
    </location>
</feature>
<dbReference type="InterPro" id="IPR011990">
    <property type="entry name" value="TPR-like_helical_dom_sf"/>
</dbReference>
<organism evidence="3 4">
    <name type="scientific">Vibrio agarivorans</name>
    <dbReference type="NCBI Taxonomy" id="153622"/>
    <lineage>
        <taxon>Bacteria</taxon>
        <taxon>Pseudomonadati</taxon>
        <taxon>Pseudomonadota</taxon>
        <taxon>Gammaproteobacteria</taxon>
        <taxon>Vibrionales</taxon>
        <taxon>Vibrionaceae</taxon>
        <taxon>Vibrio</taxon>
    </lineage>
</organism>
<keyword evidence="4" id="KW-1185">Reference proteome</keyword>
<accession>A0ABT7XYC4</accession>
<feature type="region of interest" description="Disordered" evidence="1">
    <location>
        <begin position="350"/>
        <end position="370"/>
    </location>
</feature>